<evidence type="ECO:0000256" key="1">
    <source>
        <dbReference type="PROSITE-ProRule" id="PRU01360"/>
    </source>
</evidence>
<evidence type="ECO:0000313" key="4">
    <source>
        <dbReference type="Proteomes" id="UP000192980"/>
    </source>
</evidence>
<dbReference type="InterPro" id="IPR012910">
    <property type="entry name" value="Plug_dom"/>
</dbReference>
<protein>
    <submittedName>
        <fullName evidence="3">TonB-linked outer membrane protein, SusC/RagA family</fullName>
    </submittedName>
</protein>
<keyword evidence="1" id="KW-0812">Transmembrane</keyword>
<dbReference type="InterPro" id="IPR023997">
    <property type="entry name" value="TonB-dep_OMP_SusC/RagA_CS"/>
</dbReference>
<dbReference type="STRING" id="561061.SAMN05660862_0684"/>
<dbReference type="Proteomes" id="UP000192980">
    <property type="component" value="Unassembled WGS sequence"/>
</dbReference>
<dbReference type="SUPFAM" id="SSF49464">
    <property type="entry name" value="Carboxypeptidase regulatory domain-like"/>
    <property type="match status" value="1"/>
</dbReference>
<reference evidence="3 4" key="1">
    <citation type="submission" date="2017-04" db="EMBL/GenBank/DDBJ databases">
        <authorList>
            <person name="Afonso C.L."/>
            <person name="Miller P.J."/>
            <person name="Scott M.A."/>
            <person name="Spackman E."/>
            <person name="Goraichik I."/>
            <person name="Dimitrov K.M."/>
            <person name="Suarez D.L."/>
            <person name="Swayne D.E."/>
        </authorList>
    </citation>
    <scope>NUCLEOTIDE SEQUENCE [LARGE SCALE GENOMIC DNA]</scope>
    <source>
        <strain evidence="3 4">DSM 22418</strain>
    </source>
</reference>
<proteinExistence type="inferred from homology"/>
<dbReference type="FunFam" id="2.170.130.10:FF:000003">
    <property type="entry name" value="SusC/RagA family TonB-linked outer membrane protein"/>
    <property type="match status" value="1"/>
</dbReference>
<sequence length="1111" mass="124472">MKIAVIFLLIFTTQVKAELYGQRVTLNFQNQPIKAVFSEIQNQTGFDFLYNSNLLDKNRKVTVQAKNSSLDVVLTDLFRSLALDFEIDRTTVLVVKKQNTEELKKMQSYLFKGKVMSDKGTPIGGASIKIKQATDATTTNSQGYFSLKHNKPSAVLVITAIGFESQEVAIDSDKEHSITLKSTVSDLEEVVVVGFGTQKKISVVGAVQSVKPDDLKTTSSNLSTAFAGNIPGIIASQPSGEPGYDQANFYIRGISTFGSNRTALIVLDGVEINSTMLNNIPPESIESFSILKDATATALYGSRGANGVIIINTKSGRNTEKMLINVRLDNTVSMPTFVQKIADGVTYMENYNEAVKNSTPANQTYVPFYSQEKIDGTRNKLNPYIFPDNNWYDMLFKDFSMNQNFNFNLTGGTKKVDYFLNTSIFNENGIIKEPKEGNYDTGINNRKFLFQSNVSSDVTKSTRIGLKMNTQLWYNDRPQEDVTDLFYYTMRANPVRFPATLPAEEGDTFVRYGNNTSWDVGPIDLNPYALLSKGYGNRYYSYLTTVLNVDQDLGSLVKGLSAKFLTSFYNYTYSGTYRTFTPFYFKVNDNYTVNPDGTYNFTTESIGTPGSTYLTSSVGRAGHREYSVQGSVNYDRTFGRHEVNGMVVMHAKEQVKNTPEAEENDILPFRQQGLAGRLTYNYDTRYFTEVNFGYNGSENFISGKRYGFFPSAAVGYLISNEPYFKGLKNIINLLKIRASYGLSGNDALSSRFPYLTTVTMSNALNFYKGINFSSTSGPKVSIVGNEDATWEQAKKANIGLDVEIAKAFSLTIDYFNENRSGIFMQRLSLPTSVGLAGTTPYANIGKVKNNGVDFTVSYKRSYANQFSFSATGNFTYAHNEVVAKDEPRLLYPYTSVIGRPINTIYGLVSDKLFANQQDIDNSSTQEFSTYKPGDIKYKDLNGDNRINGNDITALGYPTIPEIIYGFNGALSYKKFDLSFLIQGANRVSLRMNNMHPFVDAGRFGFNITQYIADDHWSEENQNIDAAYPRLSSTWNVNNIQSSDFWVKDASYIRLKYAEMGFRFNKTIRMYVSGANLLSLHSFKYWDPEMGDGNGLKYPLQRTAKMGIQCQF</sequence>
<dbReference type="InterPro" id="IPR039426">
    <property type="entry name" value="TonB-dep_rcpt-like"/>
</dbReference>
<organism evidence="3 4">
    <name type="scientific">Sphingobacterium psychroaquaticum</name>
    <dbReference type="NCBI Taxonomy" id="561061"/>
    <lineage>
        <taxon>Bacteria</taxon>
        <taxon>Pseudomonadati</taxon>
        <taxon>Bacteroidota</taxon>
        <taxon>Sphingobacteriia</taxon>
        <taxon>Sphingobacteriales</taxon>
        <taxon>Sphingobacteriaceae</taxon>
        <taxon>Sphingobacterium</taxon>
    </lineage>
</organism>
<keyword evidence="4" id="KW-1185">Reference proteome</keyword>
<evidence type="ECO:0000313" key="3">
    <source>
        <dbReference type="EMBL" id="SMG12380.1"/>
    </source>
</evidence>
<dbReference type="NCBIfam" id="TIGR04056">
    <property type="entry name" value="OMP_RagA_SusC"/>
    <property type="match status" value="1"/>
</dbReference>
<dbReference type="OrthoDB" id="603589at2"/>
<dbReference type="Gene3D" id="3.55.50.30">
    <property type="match status" value="1"/>
</dbReference>
<name>A0A1X7ICK0_9SPHI</name>
<dbReference type="PROSITE" id="PS52016">
    <property type="entry name" value="TONB_DEPENDENT_REC_3"/>
    <property type="match status" value="1"/>
</dbReference>
<comment type="similarity">
    <text evidence="1">Belongs to the TonB-dependent receptor family.</text>
</comment>
<keyword evidence="1" id="KW-0472">Membrane</keyword>
<feature type="domain" description="TonB-dependent receptor plug" evidence="2">
    <location>
        <begin position="200"/>
        <end position="308"/>
    </location>
</feature>
<dbReference type="InterPro" id="IPR023996">
    <property type="entry name" value="TonB-dep_OMP_SusC/RagA"/>
</dbReference>
<keyword evidence="1" id="KW-1134">Transmembrane beta strand</keyword>
<gene>
    <name evidence="3" type="ORF">SAMN05660862_0684</name>
</gene>
<dbReference type="RefSeq" id="WP_085471542.1">
    <property type="nucleotide sequence ID" value="NZ_FXAU01000001.1"/>
</dbReference>
<comment type="subcellular location">
    <subcellularLocation>
        <location evidence="1">Cell outer membrane</location>
        <topology evidence="1">Multi-pass membrane protein</topology>
    </subcellularLocation>
</comment>
<dbReference type="Gene3D" id="2.60.40.1120">
    <property type="entry name" value="Carboxypeptidase-like, regulatory domain"/>
    <property type="match status" value="1"/>
</dbReference>
<dbReference type="Pfam" id="PF13715">
    <property type="entry name" value="CarbopepD_reg_2"/>
    <property type="match status" value="1"/>
</dbReference>
<dbReference type="AlphaFoldDB" id="A0A1X7ICK0"/>
<dbReference type="Gene3D" id="2.170.130.10">
    <property type="entry name" value="TonB-dependent receptor, plug domain"/>
    <property type="match status" value="1"/>
</dbReference>
<dbReference type="EMBL" id="FXAU01000001">
    <property type="protein sequence ID" value="SMG12380.1"/>
    <property type="molecule type" value="Genomic_DNA"/>
</dbReference>
<keyword evidence="1" id="KW-0998">Cell outer membrane</keyword>
<dbReference type="SUPFAM" id="SSF56935">
    <property type="entry name" value="Porins"/>
    <property type="match status" value="1"/>
</dbReference>
<dbReference type="GO" id="GO:0009279">
    <property type="term" value="C:cell outer membrane"/>
    <property type="evidence" value="ECO:0007669"/>
    <property type="project" value="UniProtKB-SubCell"/>
</dbReference>
<dbReference type="InterPro" id="IPR008969">
    <property type="entry name" value="CarboxyPept-like_regulatory"/>
</dbReference>
<keyword evidence="1" id="KW-0813">Transport</keyword>
<evidence type="ECO:0000259" key="2">
    <source>
        <dbReference type="Pfam" id="PF07715"/>
    </source>
</evidence>
<dbReference type="NCBIfam" id="TIGR04057">
    <property type="entry name" value="SusC_RagA_signa"/>
    <property type="match status" value="1"/>
</dbReference>
<dbReference type="Pfam" id="PF07715">
    <property type="entry name" value="Plug"/>
    <property type="match status" value="1"/>
</dbReference>
<accession>A0A1X7ICK0</accession>
<dbReference type="InterPro" id="IPR037066">
    <property type="entry name" value="Plug_dom_sf"/>
</dbReference>